<dbReference type="Gene3D" id="3.50.4.10">
    <property type="entry name" value="Hepatocyte Growth Factor"/>
    <property type="match status" value="1"/>
</dbReference>
<dbReference type="SUPFAM" id="SSF57414">
    <property type="entry name" value="Hairpin loop containing domain-like"/>
    <property type="match status" value="1"/>
</dbReference>
<dbReference type="PROSITE" id="PS50948">
    <property type="entry name" value="PAN"/>
    <property type="match status" value="1"/>
</dbReference>
<comment type="caution">
    <text evidence="2">The sequence shown here is derived from an EMBL/GenBank/DDBJ whole genome shotgun (WGS) entry which is preliminary data.</text>
</comment>
<accession>A0A4C1ZPJ0</accession>
<protein>
    <recommendedName>
        <fullName evidence="1">Apple domain-containing protein</fullName>
    </recommendedName>
</protein>
<dbReference type="Proteomes" id="UP000299102">
    <property type="component" value="Unassembled WGS sequence"/>
</dbReference>
<dbReference type="InterPro" id="IPR003609">
    <property type="entry name" value="Pan_app"/>
</dbReference>
<organism evidence="2 3">
    <name type="scientific">Eumeta variegata</name>
    <name type="common">Bagworm moth</name>
    <name type="synonym">Eumeta japonica</name>
    <dbReference type="NCBI Taxonomy" id="151549"/>
    <lineage>
        <taxon>Eukaryota</taxon>
        <taxon>Metazoa</taxon>
        <taxon>Ecdysozoa</taxon>
        <taxon>Arthropoda</taxon>
        <taxon>Hexapoda</taxon>
        <taxon>Insecta</taxon>
        <taxon>Pterygota</taxon>
        <taxon>Neoptera</taxon>
        <taxon>Endopterygota</taxon>
        <taxon>Lepidoptera</taxon>
        <taxon>Glossata</taxon>
        <taxon>Ditrysia</taxon>
        <taxon>Tineoidea</taxon>
        <taxon>Psychidae</taxon>
        <taxon>Oiketicinae</taxon>
        <taxon>Eumeta</taxon>
    </lineage>
</organism>
<name>A0A4C1ZPJ0_EUMVA</name>
<evidence type="ECO:0000313" key="2">
    <source>
        <dbReference type="EMBL" id="GBP90386.1"/>
    </source>
</evidence>
<dbReference type="STRING" id="151549.A0A4C1ZPJ0"/>
<dbReference type="AlphaFoldDB" id="A0A4C1ZPJ0"/>
<gene>
    <name evidence="2" type="ORF">EVAR_67467_1</name>
</gene>
<dbReference type="Pfam" id="PF00024">
    <property type="entry name" value="PAN_1"/>
    <property type="match status" value="1"/>
</dbReference>
<dbReference type="EMBL" id="BGZK01002079">
    <property type="protein sequence ID" value="GBP90386.1"/>
    <property type="molecule type" value="Genomic_DNA"/>
</dbReference>
<proteinExistence type="predicted"/>
<dbReference type="OrthoDB" id="5418055at2759"/>
<sequence>MVINIALLPRYVKTVENRVTTSGLGQAKGNCHIAKVDAVVWEHIDVQTVLKTVPYTSGRISAVKSVAFESDGTRSLRDDDQANRSFRRQKRLRRGQNYDFYELDRNSLEPNCPTTLRGPGYLHSGYLTSDSGSSSGTWGSGYQSSQQSWRDRYDNWNRDRHYNRRHYDRYNDRYHGRRRYEDQFFVPYQIGLSRADDGDSNWGQYGGYYGVNYYNDRSEYKNLYNHWGFDEKFYKPNDFYGVRPYSNHNVFDYHNLGNGRFRNGWDNYGYGYGWNRRSKWNVSSYEDRNGLVYGESNYYGTPNKEVYYEEPVDNFLPAKDCSSRRKPGMSLSGGAIKRSLLARTVVDCEAACFKERQFKCVSYSYRYSKSHGSDNCFLSERPYRGLDMATDSGSDVYAMPQDSQCPANHRPWVESGMCSSAKLKKK</sequence>
<evidence type="ECO:0000259" key="1">
    <source>
        <dbReference type="PROSITE" id="PS50948"/>
    </source>
</evidence>
<feature type="domain" description="Apple" evidence="1">
    <location>
        <begin position="321"/>
        <end position="401"/>
    </location>
</feature>
<evidence type="ECO:0000313" key="3">
    <source>
        <dbReference type="Proteomes" id="UP000299102"/>
    </source>
</evidence>
<reference evidence="2 3" key="1">
    <citation type="journal article" date="2019" name="Commun. Biol.">
        <title>The bagworm genome reveals a unique fibroin gene that provides high tensile strength.</title>
        <authorList>
            <person name="Kono N."/>
            <person name="Nakamura H."/>
            <person name="Ohtoshi R."/>
            <person name="Tomita M."/>
            <person name="Numata K."/>
            <person name="Arakawa K."/>
        </authorList>
    </citation>
    <scope>NUCLEOTIDE SEQUENCE [LARGE SCALE GENOMIC DNA]</scope>
</reference>
<keyword evidence="3" id="KW-1185">Reference proteome</keyword>